<dbReference type="PROSITE" id="PS00595">
    <property type="entry name" value="AA_TRANSFER_CLASS_5"/>
    <property type="match status" value="1"/>
</dbReference>
<dbReference type="PANTHER" id="PTHR21152:SF40">
    <property type="entry name" value="ALANINE--GLYOXYLATE AMINOTRANSFERASE"/>
    <property type="match status" value="1"/>
</dbReference>
<evidence type="ECO:0000256" key="1">
    <source>
        <dbReference type="ARBA" id="ARBA00001933"/>
    </source>
</evidence>
<dbReference type="EMBL" id="CP029803">
    <property type="protein sequence ID" value="AWT59459.1"/>
    <property type="molecule type" value="Genomic_DNA"/>
</dbReference>
<evidence type="ECO:0000256" key="9">
    <source>
        <dbReference type="RuleBase" id="RU004504"/>
    </source>
</evidence>
<dbReference type="InterPro" id="IPR015421">
    <property type="entry name" value="PyrdxlP-dep_Trfase_major"/>
</dbReference>
<evidence type="ECO:0000256" key="8">
    <source>
        <dbReference type="RuleBase" id="RU004075"/>
    </source>
</evidence>
<dbReference type="Gene3D" id="3.90.1150.10">
    <property type="entry name" value="Aspartate Aminotransferase, domain 1"/>
    <property type="match status" value="1"/>
</dbReference>
<protein>
    <submittedName>
        <fullName evidence="11">(S)-ureidoglycine--glyoxylate transaminase</fullName>
        <ecNumber evidence="11">2.6.1.112</ecNumber>
    </submittedName>
</protein>
<feature type="modified residue" description="N6-(pyridoxal phosphate)lysine" evidence="7">
    <location>
        <position position="198"/>
    </location>
</feature>
<dbReference type="PANTHER" id="PTHR21152">
    <property type="entry name" value="AMINOTRANSFERASE CLASS V"/>
    <property type="match status" value="1"/>
</dbReference>
<comment type="similarity">
    <text evidence="2 8">Belongs to the class-V pyridoxal-phosphate-dependent aminotransferase family.</text>
</comment>
<proteinExistence type="inferred from homology"/>
<gene>
    <name evidence="11" type="primary">pucG</name>
    <name evidence="11" type="ORF">DF168_00649</name>
</gene>
<dbReference type="FunFam" id="3.40.640.10:FF:000027">
    <property type="entry name" value="Serine--pyruvate aminotransferase, mitochondrial"/>
    <property type="match status" value="1"/>
</dbReference>
<dbReference type="Proteomes" id="UP000247465">
    <property type="component" value="Chromosome"/>
</dbReference>
<evidence type="ECO:0000256" key="7">
    <source>
        <dbReference type="PIRSR" id="PIRSR000524-50"/>
    </source>
</evidence>
<evidence type="ECO:0000313" key="11">
    <source>
        <dbReference type="EMBL" id="AWT59459.1"/>
    </source>
</evidence>
<keyword evidence="3 11" id="KW-0032">Aminotransferase</keyword>
<evidence type="ECO:0000256" key="3">
    <source>
        <dbReference type="ARBA" id="ARBA00022576"/>
    </source>
</evidence>
<dbReference type="AlphaFoldDB" id="A0A2Z4ABQ9"/>
<dbReference type="SUPFAM" id="SSF53383">
    <property type="entry name" value="PLP-dependent transferases"/>
    <property type="match status" value="1"/>
</dbReference>
<dbReference type="PIRSF" id="PIRSF000524">
    <property type="entry name" value="SPT"/>
    <property type="match status" value="1"/>
</dbReference>
<evidence type="ECO:0000256" key="5">
    <source>
        <dbReference type="ARBA" id="ARBA00022898"/>
    </source>
</evidence>
<keyword evidence="5 7" id="KW-0663">Pyridoxal phosphate</keyword>
<dbReference type="GO" id="GO:0019265">
    <property type="term" value="P:glycine biosynthetic process, by transamination of glyoxylate"/>
    <property type="evidence" value="ECO:0007669"/>
    <property type="project" value="TreeGrafter"/>
</dbReference>
<evidence type="ECO:0000256" key="6">
    <source>
        <dbReference type="PIRSR" id="PIRSR000524-1"/>
    </source>
</evidence>
<dbReference type="InterPro" id="IPR015422">
    <property type="entry name" value="PyrdxlP-dep_Trfase_small"/>
</dbReference>
<evidence type="ECO:0000256" key="4">
    <source>
        <dbReference type="ARBA" id="ARBA00022679"/>
    </source>
</evidence>
<feature type="binding site" evidence="6">
    <location>
        <position position="347"/>
    </location>
    <ligand>
        <name>substrate</name>
    </ligand>
</feature>
<dbReference type="GO" id="GO:0008453">
    <property type="term" value="F:alanine-glyoxylate transaminase activity"/>
    <property type="evidence" value="ECO:0007669"/>
    <property type="project" value="TreeGrafter"/>
</dbReference>
<organism evidence="11 12">
    <name type="scientific">Candidatus Moanibacter tarae</name>
    <dbReference type="NCBI Taxonomy" id="2200854"/>
    <lineage>
        <taxon>Bacteria</taxon>
        <taxon>Pseudomonadati</taxon>
        <taxon>Verrucomicrobiota</taxon>
        <taxon>Opitutia</taxon>
        <taxon>Puniceicoccales</taxon>
        <taxon>Puniceicoccales incertae sedis</taxon>
        <taxon>Candidatus Moanibacter</taxon>
    </lineage>
</organism>
<reference evidence="11 12" key="1">
    <citation type="submission" date="2018-06" db="EMBL/GenBank/DDBJ databases">
        <title>Draft Genome Sequence of a Novel Marine Bacterium Related to the Verrucomicrobia.</title>
        <authorList>
            <person name="Vosseberg J."/>
            <person name="Martijn J."/>
            <person name="Ettema T.J.G."/>
        </authorList>
    </citation>
    <scope>NUCLEOTIDE SEQUENCE [LARGE SCALE GENOMIC DNA]</scope>
    <source>
        <strain evidence="11">TARA_B100001123</strain>
    </source>
</reference>
<dbReference type="InterPro" id="IPR015424">
    <property type="entry name" value="PyrdxlP-dep_Trfase"/>
</dbReference>
<accession>A0A2Z4ABQ9</accession>
<dbReference type="GO" id="GO:0004760">
    <property type="term" value="F:L-serine-pyruvate transaminase activity"/>
    <property type="evidence" value="ECO:0007669"/>
    <property type="project" value="TreeGrafter"/>
</dbReference>
<sequence length="371" mass="41427">MTSKDETVIEKRLLLGPGPSNPSPNVLQALTRPMLGHLDPRFLEIFDVCKDRLRQVFRTENELTFPVSGTGTSGMEMLMNNFLEAGDEALIAVGGFFGGRMADFAERIGAKTTRYNYEWGTSINKDEFLGLIEKTKPKFVGIVHAETSTGVIQHMDEIPATVHKNGGILCLDCVTSLGTCELEIDGWDIDIAFSCSQKGLACPPGLSPITVSKRAMDRLKKRRTTIPSFYFNLKEILAYIDDSQKRAYHHTAPISMIYGLHEGLREILEEGLEARWQRHRDNAHYLIKNATGIDLTPFVKEEDRLYAVTTFMIPNGVDDQSVRSQLLNKYGIEIGGGFGKLAEKIWRIGLMGSNSKKEHVDRLFEALGAII</sequence>
<feature type="domain" description="Aminotransferase class V" evidence="10">
    <location>
        <begin position="34"/>
        <end position="338"/>
    </location>
</feature>
<evidence type="ECO:0000256" key="2">
    <source>
        <dbReference type="ARBA" id="ARBA00009236"/>
    </source>
</evidence>
<keyword evidence="4 11" id="KW-0808">Transferase</keyword>
<dbReference type="KEGG" id="mtar:DF168_00649"/>
<dbReference type="InterPro" id="IPR000192">
    <property type="entry name" value="Aminotrans_V_dom"/>
</dbReference>
<name>A0A2Z4ABQ9_9BACT</name>
<evidence type="ECO:0000259" key="10">
    <source>
        <dbReference type="Pfam" id="PF00266"/>
    </source>
</evidence>
<evidence type="ECO:0000313" key="12">
    <source>
        <dbReference type="Proteomes" id="UP000247465"/>
    </source>
</evidence>
<dbReference type="EC" id="2.6.1.112" evidence="11"/>
<dbReference type="InterPro" id="IPR024169">
    <property type="entry name" value="SP_NH2Trfase/AEP_transaminase"/>
</dbReference>
<comment type="cofactor">
    <cofactor evidence="1 7 9">
        <name>pyridoxal 5'-phosphate</name>
        <dbReference type="ChEBI" id="CHEBI:597326"/>
    </cofactor>
</comment>
<dbReference type="Gene3D" id="3.40.640.10">
    <property type="entry name" value="Type I PLP-dependent aspartate aminotransferase-like (Major domain)"/>
    <property type="match status" value="1"/>
</dbReference>
<dbReference type="InterPro" id="IPR020578">
    <property type="entry name" value="Aminotrans_V_PyrdxlP_BS"/>
</dbReference>
<dbReference type="Pfam" id="PF00266">
    <property type="entry name" value="Aminotran_5"/>
    <property type="match status" value="1"/>
</dbReference>